<accession>A0ABV8I6I1</accession>
<protein>
    <submittedName>
        <fullName evidence="1">Uncharacterized protein</fullName>
    </submittedName>
</protein>
<proteinExistence type="predicted"/>
<sequence>MAGEHELWGDEDGLSWEDTEKIFRHAVPVEIVRGRRSVHVEYRRLRQGWRAISPDLPELDVRSHTLTDAGRLVRQTLEGWLDPQVVIVDQVVRDGSRAWEGPSADR</sequence>
<keyword evidence="2" id="KW-1185">Reference proteome</keyword>
<comment type="caution">
    <text evidence="1">The sequence shown here is derived from an EMBL/GenBank/DDBJ whole genome shotgun (WGS) entry which is preliminary data.</text>
</comment>
<dbReference type="RefSeq" id="WP_377286191.1">
    <property type="nucleotide sequence ID" value="NZ_JBHSBM010000011.1"/>
</dbReference>
<organism evidence="1 2">
    <name type="scientific">Planomonospora corallina</name>
    <dbReference type="NCBI Taxonomy" id="1806052"/>
    <lineage>
        <taxon>Bacteria</taxon>
        <taxon>Bacillati</taxon>
        <taxon>Actinomycetota</taxon>
        <taxon>Actinomycetes</taxon>
        <taxon>Streptosporangiales</taxon>
        <taxon>Streptosporangiaceae</taxon>
        <taxon>Planomonospora</taxon>
    </lineage>
</organism>
<dbReference type="Proteomes" id="UP001595850">
    <property type="component" value="Unassembled WGS sequence"/>
</dbReference>
<evidence type="ECO:0000313" key="2">
    <source>
        <dbReference type="Proteomes" id="UP001595850"/>
    </source>
</evidence>
<reference evidence="2" key="1">
    <citation type="journal article" date="2019" name="Int. J. Syst. Evol. Microbiol.">
        <title>The Global Catalogue of Microorganisms (GCM) 10K type strain sequencing project: providing services to taxonomists for standard genome sequencing and annotation.</title>
        <authorList>
            <consortium name="The Broad Institute Genomics Platform"/>
            <consortium name="The Broad Institute Genome Sequencing Center for Infectious Disease"/>
            <person name="Wu L."/>
            <person name="Ma J."/>
        </authorList>
    </citation>
    <scope>NUCLEOTIDE SEQUENCE [LARGE SCALE GENOMIC DNA]</scope>
    <source>
        <strain evidence="2">TBRC 4489</strain>
    </source>
</reference>
<dbReference type="EMBL" id="JBHSBM010000011">
    <property type="protein sequence ID" value="MFC4058033.1"/>
    <property type="molecule type" value="Genomic_DNA"/>
</dbReference>
<name>A0ABV8I6I1_9ACTN</name>
<evidence type="ECO:0000313" key="1">
    <source>
        <dbReference type="EMBL" id="MFC4058033.1"/>
    </source>
</evidence>
<gene>
    <name evidence="1" type="ORF">ACFOWE_06985</name>
</gene>